<gene>
    <name evidence="1" type="ORF">GH723_04270</name>
</gene>
<sequence>MQRVSLDEVWNRVVARAGETFTQVRGGEFTYEVDSNLLHLDRTNQAISRSQLGEALELVPLKSTTVVQHLRAPSYLYAILTDTRIREDDW</sequence>
<dbReference type="AlphaFoldDB" id="A0A5Q2RKJ4"/>
<evidence type="ECO:0000313" key="2">
    <source>
        <dbReference type="Proteomes" id="UP000334019"/>
    </source>
</evidence>
<dbReference type="KEGG" id="atq:GH723_04270"/>
<name>A0A5Q2RKJ4_9ACTN</name>
<dbReference type="EMBL" id="CP045851">
    <property type="protein sequence ID" value="QGG94380.1"/>
    <property type="molecule type" value="Genomic_DNA"/>
</dbReference>
<accession>A0A5Q2RKJ4</accession>
<proteinExistence type="predicted"/>
<organism evidence="1 2">
    <name type="scientific">Actinomarinicola tropica</name>
    <dbReference type="NCBI Taxonomy" id="2789776"/>
    <lineage>
        <taxon>Bacteria</taxon>
        <taxon>Bacillati</taxon>
        <taxon>Actinomycetota</taxon>
        <taxon>Acidimicrobiia</taxon>
        <taxon>Acidimicrobiales</taxon>
        <taxon>Iamiaceae</taxon>
        <taxon>Actinomarinicola</taxon>
    </lineage>
</organism>
<evidence type="ECO:0000313" key="1">
    <source>
        <dbReference type="EMBL" id="QGG94380.1"/>
    </source>
</evidence>
<reference evidence="1 2" key="1">
    <citation type="submission" date="2019-11" db="EMBL/GenBank/DDBJ databases">
        <authorList>
            <person name="He Y."/>
        </authorList>
    </citation>
    <scope>NUCLEOTIDE SEQUENCE [LARGE SCALE GENOMIC DNA]</scope>
    <source>
        <strain evidence="1 2">SCSIO 58843</strain>
    </source>
</reference>
<dbReference type="RefSeq" id="WP_153758486.1">
    <property type="nucleotide sequence ID" value="NZ_CP045851.1"/>
</dbReference>
<protein>
    <submittedName>
        <fullName evidence="1">Uncharacterized protein</fullName>
    </submittedName>
</protein>
<dbReference type="Proteomes" id="UP000334019">
    <property type="component" value="Chromosome"/>
</dbReference>
<keyword evidence="2" id="KW-1185">Reference proteome</keyword>